<dbReference type="EMBL" id="CAJVPS010035749">
    <property type="protein sequence ID" value="CAG8741930.1"/>
    <property type="molecule type" value="Genomic_DNA"/>
</dbReference>
<organism evidence="1 2">
    <name type="scientific">Ambispora leptoticha</name>
    <dbReference type="NCBI Taxonomy" id="144679"/>
    <lineage>
        <taxon>Eukaryota</taxon>
        <taxon>Fungi</taxon>
        <taxon>Fungi incertae sedis</taxon>
        <taxon>Mucoromycota</taxon>
        <taxon>Glomeromycotina</taxon>
        <taxon>Glomeromycetes</taxon>
        <taxon>Archaeosporales</taxon>
        <taxon>Ambisporaceae</taxon>
        <taxon>Ambispora</taxon>
    </lineage>
</organism>
<keyword evidence="2" id="KW-1185">Reference proteome</keyword>
<proteinExistence type="predicted"/>
<gene>
    <name evidence="1" type="ORF">ALEPTO_LOCUS12981</name>
</gene>
<name>A0A9N9NL36_9GLOM</name>
<feature type="non-terminal residue" evidence="1">
    <location>
        <position position="1"/>
    </location>
</feature>
<comment type="caution">
    <text evidence="1">The sequence shown here is derived from an EMBL/GenBank/DDBJ whole genome shotgun (WGS) entry which is preliminary data.</text>
</comment>
<dbReference type="Proteomes" id="UP000789508">
    <property type="component" value="Unassembled WGS sequence"/>
</dbReference>
<evidence type="ECO:0000313" key="2">
    <source>
        <dbReference type="Proteomes" id="UP000789508"/>
    </source>
</evidence>
<reference evidence="1" key="1">
    <citation type="submission" date="2021-06" db="EMBL/GenBank/DDBJ databases">
        <authorList>
            <person name="Kallberg Y."/>
            <person name="Tangrot J."/>
            <person name="Rosling A."/>
        </authorList>
    </citation>
    <scope>NUCLEOTIDE SEQUENCE</scope>
    <source>
        <strain evidence="1">FL130A</strain>
    </source>
</reference>
<feature type="non-terminal residue" evidence="1">
    <location>
        <position position="55"/>
    </location>
</feature>
<dbReference type="AlphaFoldDB" id="A0A9N9NL36"/>
<evidence type="ECO:0000313" key="1">
    <source>
        <dbReference type="EMBL" id="CAG8741930.1"/>
    </source>
</evidence>
<sequence length="55" mass="6712">YQERLIENQVLYQLTSDKELKTLVKKRIQTDDKSIKEYQTRLKQLKHHTEAQCHL</sequence>
<accession>A0A9N9NL36</accession>
<protein>
    <submittedName>
        <fullName evidence="1">6780_t:CDS:1</fullName>
    </submittedName>
</protein>